<gene>
    <name evidence="2" type="ORF">KPL37_04795</name>
</gene>
<dbReference type="SMART" id="SM00260">
    <property type="entry name" value="CheW"/>
    <property type="match status" value="1"/>
</dbReference>
<proteinExistence type="predicted"/>
<name>A0ABS6BQ83_9CLOT</name>
<reference evidence="2 3" key="1">
    <citation type="submission" date="2021-06" db="EMBL/GenBank/DDBJ databases">
        <title>Clostridia strains as spoilage organisms.</title>
        <authorList>
            <person name="Wambui J."/>
            <person name="Stephan R."/>
            <person name="Stevens M.J.A."/>
        </authorList>
    </citation>
    <scope>NUCLEOTIDE SEQUENCE [LARGE SCALE GENOMIC DNA]</scope>
    <source>
        <strain evidence="2 3">DSM 14204</strain>
    </source>
</reference>
<evidence type="ECO:0000313" key="3">
    <source>
        <dbReference type="Proteomes" id="UP000776252"/>
    </source>
</evidence>
<dbReference type="PANTHER" id="PTHR22617">
    <property type="entry name" value="CHEMOTAXIS SENSOR HISTIDINE KINASE-RELATED"/>
    <property type="match status" value="1"/>
</dbReference>
<accession>A0ABS6BQ83</accession>
<protein>
    <submittedName>
        <fullName evidence="2">Chemotaxis protein CheW</fullName>
    </submittedName>
</protein>
<evidence type="ECO:0000259" key="1">
    <source>
        <dbReference type="PROSITE" id="PS50851"/>
    </source>
</evidence>
<comment type="caution">
    <text evidence="2">The sequence shown here is derived from an EMBL/GenBank/DDBJ whole genome shotgun (WGS) entry which is preliminary data.</text>
</comment>
<sequence>MKQEDVKVLVFSVNGELYATSILEVERILEYENATKVPDSPQFVEGVINYGDSILPVITLTKRFNLESSEISKDSKIIVTKQNDSKIGIIVDSVSEVKDVGKDNIEDSPSIITGISKRYIKGLIKIDGKIIIYLNILAILTDEEKIQIL</sequence>
<dbReference type="InterPro" id="IPR039315">
    <property type="entry name" value="CheW"/>
</dbReference>
<dbReference type="EMBL" id="JAHLDV010000006">
    <property type="protein sequence ID" value="MBU3159076.1"/>
    <property type="molecule type" value="Genomic_DNA"/>
</dbReference>
<dbReference type="RefSeq" id="WP_216146278.1">
    <property type="nucleotide sequence ID" value="NZ_JAHLDV010000006.1"/>
</dbReference>
<dbReference type="PROSITE" id="PS50851">
    <property type="entry name" value="CHEW"/>
    <property type="match status" value="1"/>
</dbReference>
<keyword evidence="3" id="KW-1185">Reference proteome</keyword>
<feature type="domain" description="CheW-like" evidence="1">
    <location>
        <begin position="5"/>
        <end position="145"/>
    </location>
</feature>
<organism evidence="2 3">
    <name type="scientific">Clostridium frigoris</name>
    <dbReference type="NCBI Taxonomy" id="205327"/>
    <lineage>
        <taxon>Bacteria</taxon>
        <taxon>Bacillati</taxon>
        <taxon>Bacillota</taxon>
        <taxon>Clostridia</taxon>
        <taxon>Eubacteriales</taxon>
        <taxon>Clostridiaceae</taxon>
        <taxon>Clostridium</taxon>
    </lineage>
</organism>
<dbReference type="Proteomes" id="UP000776252">
    <property type="component" value="Unassembled WGS sequence"/>
</dbReference>
<dbReference type="PANTHER" id="PTHR22617:SF23">
    <property type="entry name" value="CHEMOTAXIS PROTEIN CHEW"/>
    <property type="match status" value="1"/>
</dbReference>
<evidence type="ECO:0000313" key="2">
    <source>
        <dbReference type="EMBL" id="MBU3159076.1"/>
    </source>
</evidence>
<dbReference type="Pfam" id="PF01584">
    <property type="entry name" value="CheW"/>
    <property type="match status" value="1"/>
</dbReference>
<dbReference type="InterPro" id="IPR002545">
    <property type="entry name" value="CheW-lke_dom"/>
</dbReference>